<dbReference type="PROSITE" id="PS50893">
    <property type="entry name" value="ABC_TRANSPORTER_2"/>
    <property type="match status" value="1"/>
</dbReference>
<proteinExistence type="predicted"/>
<evidence type="ECO:0000256" key="2">
    <source>
        <dbReference type="ARBA" id="ARBA00022741"/>
    </source>
</evidence>
<dbReference type="GO" id="GO:0005524">
    <property type="term" value="F:ATP binding"/>
    <property type="evidence" value="ECO:0007669"/>
    <property type="project" value="UniProtKB-KW"/>
</dbReference>
<dbReference type="InterPro" id="IPR003439">
    <property type="entry name" value="ABC_transporter-like_ATP-bd"/>
</dbReference>
<dbReference type="SMART" id="SM00382">
    <property type="entry name" value="AAA"/>
    <property type="match status" value="1"/>
</dbReference>
<keyword evidence="1" id="KW-0813">Transport</keyword>
<dbReference type="GO" id="GO:0016887">
    <property type="term" value="F:ATP hydrolysis activity"/>
    <property type="evidence" value="ECO:0007669"/>
    <property type="project" value="InterPro"/>
</dbReference>
<dbReference type="InterPro" id="IPR051782">
    <property type="entry name" value="ABC_Transporter_VariousFunc"/>
</dbReference>
<evidence type="ECO:0000259" key="4">
    <source>
        <dbReference type="PROSITE" id="PS50893"/>
    </source>
</evidence>
<dbReference type="InterPro" id="IPR027417">
    <property type="entry name" value="P-loop_NTPase"/>
</dbReference>
<dbReference type="InterPro" id="IPR003593">
    <property type="entry name" value="AAA+_ATPase"/>
</dbReference>
<dbReference type="Gene3D" id="3.40.50.300">
    <property type="entry name" value="P-loop containing nucleotide triphosphate hydrolases"/>
    <property type="match status" value="1"/>
</dbReference>
<dbReference type="EMBL" id="QSFO01000002">
    <property type="protein sequence ID" value="RHA56588.1"/>
    <property type="molecule type" value="Genomic_DNA"/>
</dbReference>
<dbReference type="Pfam" id="PF00005">
    <property type="entry name" value="ABC_tran"/>
    <property type="match status" value="1"/>
</dbReference>
<dbReference type="RefSeq" id="WP_118024646.1">
    <property type="nucleotide sequence ID" value="NZ_JAXJZY010000003.1"/>
</dbReference>
<dbReference type="CDD" id="cd03230">
    <property type="entry name" value="ABC_DR_subfamily_A"/>
    <property type="match status" value="1"/>
</dbReference>
<name>A0A413S4G6_9FIRM</name>
<evidence type="ECO:0000256" key="3">
    <source>
        <dbReference type="ARBA" id="ARBA00022840"/>
    </source>
</evidence>
<organism evidence="5 6">
    <name type="scientific">Eubacterium ventriosum</name>
    <dbReference type="NCBI Taxonomy" id="39496"/>
    <lineage>
        <taxon>Bacteria</taxon>
        <taxon>Bacillati</taxon>
        <taxon>Bacillota</taxon>
        <taxon>Clostridia</taxon>
        <taxon>Eubacteriales</taxon>
        <taxon>Eubacteriaceae</taxon>
        <taxon>Eubacterium</taxon>
    </lineage>
</organism>
<gene>
    <name evidence="5" type="ORF">DW929_01665</name>
</gene>
<dbReference type="AlphaFoldDB" id="A0A413S4G6"/>
<evidence type="ECO:0000256" key="1">
    <source>
        <dbReference type="ARBA" id="ARBA00022448"/>
    </source>
</evidence>
<reference evidence="5 6" key="1">
    <citation type="submission" date="2018-08" db="EMBL/GenBank/DDBJ databases">
        <title>A genome reference for cultivated species of the human gut microbiota.</title>
        <authorList>
            <person name="Zou Y."/>
            <person name="Xue W."/>
            <person name="Luo G."/>
        </authorList>
    </citation>
    <scope>NUCLEOTIDE SEQUENCE [LARGE SCALE GENOMIC DNA]</scope>
    <source>
        <strain evidence="5 6">AM43-2</strain>
    </source>
</reference>
<dbReference type="SUPFAM" id="SSF52540">
    <property type="entry name" value="P-loop containing nucleoside triphosphate hydrolases"/>
    <property type="match status" value="1"/>
</dbReference>
<evidence type="ECO:0000313" key="5">
    <source>
        <dbReference type="EMBL" id="RHA56588.1"/>
    </source>
</evidence>
<sequence length="284" mass="32589">MNILEVRNLNKTYKDFQLKDVNLTIPKGYIMGFVGQNGAGKTSTINLINHICKCDSGSIKIDGISYADDPVRYKESIAYVGDECYFTKGLKVKNVKQTLKEFYPTFDSEKFDSLIEKYNLPINKNIINFSRGMKVKLMFATVFSRDAKLLILDEATNGLDPVVREELMGELQKYIENGERSILFSTHVLSDLEEIADYITFIDNGRIILQKPKDEMLEEYMIIKGDYGNLTEQQKKYLIGVENKNYGFEALIESNNVQNFDGQFVFEKPNVSQIMLHTIKEGRM</sequence>
<dbReference type="PANTHER" id="PTHR42939:SF3">
    <property type="entry name" value="ABC TRANSPORTER ATP-BINDING COMPONENT"/>
    <property type="match status" value="1"/>
</dbReference>
<keyword evidence="3 5" id="KW-0067">ATP-binding</keyword>
<accession>A0A413S4G6</accession>
<evidence type="ECO:0000313" key="6">
    <source>
        <dbReference type="Proteomes" id="UP000284598"/>
    </source>
</evidence>
<feature type="domain" description="ABC transporter" evidence="4">
    <location>
        <begin position="1"/>
        <end position="229"/>
    </location>
</feature>
<dbReference type="Proteomes" id="UP000284598">
    <property type="component" value="Unassembled WGS sequence"/>
</dbReference>
<comment type="caution">
    <text evidence="5">The sequence shown here is derived from an EMBL/GenBank/DDBJ whole genome shotgun (WGS) entry which is preliminary data.</text>
</comment>
<keyword evidence="2" id="KW-0547">Nucleotide-binding</keyword>
<dbReference type="PANTHER" id="PTHR42939">
    <property type="entry name" value="ABC TRANSPORTER ATP-BINDING PROTEIN ALBC-RELATED"/>
    <property type="match status" value="1"/>
</dbReference>
<protein>
    <submittedName>
        <fullName evidence="5">ABC transporter ATP-binding protein</fullName>
    </submittedName>
</protein>